<dbReference type="Gene3D" id="2.60.40.10">
    <property type="entry name" value="Immunoglobulins"/>
    <property type="match status" value="1"/>
</dbReference>
<reference evidence="4" key="1">
    <citation type="submission" date="2016-04" db="EMBL/GenBank/DDBJ databases">
        <title>Draft genome sequence of Paludibacter jiangxiensis strain NM7.</title>
        <authorList>
            <person name="Qiu Y."/>
            <person name="Matsuura N."/>
            <person name="Ohashi A."/>
            <person name="Tourlousse M.D."/>
            <person name="Sekiguchi Y."/>
        </authorList>
    </citation>
    <scope>NUCLEOTIDE SEQUENCE [LARGE SCALE GENOMIC DNA]</scope>
    <source>
        <strain evidence="4">NM7</strain>
    </source>
</reference>
<name>A0A161LEX4_9BACT</name>
<evidence type="ECO:0000256" key="1">
    <source>
        <dbReference type="SAM" id="MobiDB-lite"/>
    </source>
</evidence>
<proteinExistence type="predicted"/>
<dbReference type="GO" id="GO:0030246">
    <property type="term" value="F:carbohydrate binding"/>
    <property type="evidence" value="ECO:0007669"/>
    <property type="project" value="InterPro"/>
</dbReference>
<keyword evidence="4" id="KW-1185">Reference proteome</keyword>
<dbReference type="Gene3D" id="1.20.120.1490">
    <property type="match status" value="1"/>
</dbReference>
<reference evidence="4" key="2">
    <citation type="journal article" date="2017" name="Genome Announc.">
        <title>Draft genome sequence of Paludibacter jiangxiensis NM7(T), a propionate-producing fermentative bacterium.</title>
        <authorList>
            <person name="Qiu Y.-L."/>
            <person name="Tourlousse D.M."/>
            <person name="Matsuura N."/>
            <person name="Ohashi A."/>
            <person name="Sekiguchi Y."/>
        </authorList>
    </citation>
    <scope>NUCLEOTIDE SEQUENCE [LARGE SCALE GENOMIC DNA]</scope>
    <source>
        <strain evidence="4">NM7</strain>
    </source>
</reference>
<dbReference type="AlphaFoldDB" id="A0A161LEX4"/>
<evidence type="ECO:0000313" key="4">
    <source>
        <dbReference type="Proteomes" id="UP000076586"/>
    </source>
</evidence>
<gene>
    <name evidence="3" type="ORF">PJIAN_3289</name>
</gene>
<sequence>MKKFVLFLSCFAFCFMYNQMVNAQTTVVRFMVELPGQGISQDSAVYLAGSFNGWNSQDENYRMQRVDARHYSLDVPCFTDKNYEYKYTLGGWKHVEKTAENKEIDNRKFTSTKKLKIKDSVAAWNVPTPKKEAQQNPLSGMLTQDQIDKMMQLKDSVTKGLAPVIPQLLGVLQKVNTNLLADKPDIDLSKQYNAEAMKIVSQVLESVTGTLMQVMNVLTPEQKQKLRDAMKNSTNPGDLINIITNSKPTPADK</sequence>
<dbReference type="SUPFAM" id="SSF49452">
    <property type="entry name" value="Starch-binding domain-like"/>
    <property type="match status" value="1"/>
</dbReference>
<feature type="signal peptide" evidence="2">
    <location>
        <begin position="1"/>
        <end position="23"/>
    </location>
</feature>
<evidence type="ECO:0000313" key="3">
    <source>
        <dbReference type="EMBL" id="GAT62977.1"/>
    </source>
</evidence>
<dbReference type="Proteomes" id="UP000076586">
    <property type="component" value="Unassembled WGS sequence"/>
</dbReference>
<dbReference type="InterPro" id="IPR013783">
    <property type="entry name" value="Ig-like_fold"/>
</dbReference>
<accession>A0A161LEX4</accession>
<feature type="region of interest" description="Disordered" evidence="1">
    <location>
        <begin position="231"/>
        <end position="253"/>
    </location>
</feature>
<dbReference type="STRING" id="681398.PJIAN_3289"/>
<feature type="chain" id="PRO_5007823792" evidence="2">
    <location>
        <begin position="24"/>
        <end position="253"/>
    </location>
</feature>
<dbReference type="RefSeq" id="WP_153802520.1">
    <property type="nucleotide sequence ID" value="NZ_BDCR01000003.1"/>
</dbReference>
<organism evidence="3 4">
    <name type="scientific">Paludibacter jiangxiensis</name>
    <dbReference type="NCBI Taxonomy" id="681398"/>
    <lineage>
        <taxon>Bacteria</taxon>
        <taxon>Pseudomonadati</taxon>
        <taxon>Bacteroidota</taxon>
        <taxon>Bacteroidia</taxon>
        <taxon>Bacteroidales</taxon>
        <taxon>Paludibacteraceae</taxon>
        <taxon>Paludibacter</taxon>
    </lineage>
</organism>
<evidence type="ECO:0000256" key="2">
    <source>
        <dbReference type="SAM" id="SignalP"/>
    </source>
</evidence>
<keyword evidence="2" id="KW-0732">Signal</keyword>
<protein>
    <submittedName>
        <fullName evidence="3">Uncharacterized protein</fullName>
    </submittedName>
</protein>
<comment type="caution">
    <text evidence="3">The sequence shown here is derived from an EMBL/GenBank/DDBJ whole genome shotgun (WGS) entry which is preliminary data.</text>
</comment>
<dbReference type="OrthoDB" id="9803578at2"/>
<dbReference type="InterPro" id="IPR013784">
    <property type="entry name" value="Carb-bd-like_fold"/>
</dbReference>
<dbReference type="EMBL" id="BDCR01000003">
    <property type="protein sequence ID" value="GAT62977.1"/>
    <property type="molecule type" value="Genomic_DNA"/>
</dbReference>